<comment type="subcellular location">
    <subcellularLocation>
        <location evidence="1">Nucleus</location>
    </subcellularLocation>
</comment>
<dbReference type="Pfam" id="PF03106">
    <property type="entry name" value="WRKY"/>
    <property type="match status" value="1"/>
</dbReference>
<comment type="similarity">
    <text evidence="6">Belongs to the WRKY group III family.</text>
</comment>
<evidence type="ECO:0000313" key="9">
    <source>
        <dbReference type="EMBL" id="PUZ70376.1"/>
    </source>
</evidence>
<evidence type="ECO:0000256" key="6">
    <source>
        <dbReference type="ARBA" id="ARBA00060850"/>
    </source>
</evidence>
<dbReference type="PANTHER" id="PTHR32096">
    <property type="entry name" value="WRKY TRANSCRIPTION FACTOR 30-RELATED-RELATED"/>
    <property type="match status" value="1"/>
</dbReference>
<keyword evidence="2" id="KW-0805">Transcription regulation</keyword>
<dbReference type="STRING" id="1504633.A0A2T7ERB7"/>
<sequence length="318" mass="33640">MEMSGGGGRVVVELSQIKDLVRQLEGHLGGSQTQEHCRLLASQISSLTERSISLITSYCSLDGGWKRPAADAAAPSPLSDASDAPFKATKKRKMTEKLKERVSSAAGSDVPADDGHSWRKYGQKEILGAKHPRGYYRCTHRHSQGCAATKQVQRADEDPALFDVFYIGTHTCVQSGGAAAAAGQAAAAAQAPEHNPGVHTLLQSLSSSLTVKTEGLIAAPDQEAPQGWAATAPFCLSSTPASGWCPGPERSPFCAPSTSENWGAAPATSDSNQHASCSFPPFELIAGDVQFEFSEVMSALVDVPSEFHDDFDIASFFS</sequence>
<evidence type="ECO:0000259" key="8">
    <source>
        <dbReference type="PROSITE" id="PS50811"/>
    </source>
</evidence>
<dbReference type="GO" id="GO:0009751">
    <property type="term" value="P:response to salicylic acid"/>
    <property type="evidence" value="ECO:0007669"/>
    <property type="project" value="UniProtKB-ARBA"/>
</dbReference>
<evidence type="ECO:0000256" key="1">
    <source>
        <dbReference type="ARBA" id="ARBA00004123"/>
    </source>
</evidence>
<evidence type="ECO:0000256" key="7">
    <source>
        <dbReference type="SAM" id="MobiDB-lite"/>
    </source>
</evidence>
<dbReference type="InterPro" id="IPR044810">
    <property type="entry name" value="WRKY_plant"/>
</dbReference>
<dbReference type="Gene3D" id="2.20.25.80">
    <property type="entry name" value="WRKY domain"/>
    <property type="match status" value="1"/>
</dbReference>
<gene>
    <name evidence="9" type="ORF">GQ55_2G225200</name>
</gene>
<dbReference type="Proteomes" id="UP000244336">
    <property type="component" value="Chromosome 2"/>
</dbReference>
<organism evidence="9 10">
    <name type="scientific">Panicum hallii var. hallii</name>
    <dbReference type="NCBI Taxonomy" id="1504633"/>
    <lineage>
        <taxon>Eukaryota</taxon>
        <taxon>Viridiplantae</taxon>
        <taxon>Streptophyta</taxon>
        <taxon>Embryophyta</taxon>
        <taxon>Tracheophyta</taxon>
        <taxon>Spermatophyta</taxon>
        <taxon>Magnoliopsida</taxon>
        <taxon>Liliopsida</taxon>
        <taxon>Poales</taxon>
        <taxon>Poaceae</taxon>
        <taxon>PACMAD clade</taxon>
        <taxon>Panicoideae</taxon>
        <taxon>Panicodae</taxon>
        <taxon>Paniceae</taxon>
        <taxon>Panicinae</taxon>
        <taxon>Panicum</taxon>
        <taxon>Panicum sect. Panicum</taxon>
    </lineage>
</organism>
<dbReference type="AlphaFoldDB" id="A0A2T7ERB7"/>
<proteinExistence type="inferred from homology"/>
<dbReference type="OrthoDB" id="1888929at2759"/>
<accession>A0A2T7ERB7</accession>
<evidence type="ECO:0000256" key="5">
    <source>
        <dbReference type="ARBA" id="ARBA00023242"/>
    </source>
</evidence>
<name>A0A2T7ERB7_9POAL</name>
<dbReference type="SMART" id="SM00774">
    <property type="entry name" value="WRKY"/>
    <property type="match status" value="1"/>
</dbReference>
<dbReference type="PROSITE" id="PS50811">
    <property type="entry name" value="WRKY"/>
    <property type="match status" value="1"/>
</dbReference>
<dbReference type="PANTHER" id="PTHR32096:SF143">
    <property type="entry name" value="OS09G0334500 PROTEIN"/>
    <property type="match status" value="1"/>
</dbReference>
<evidence type="ECO:0000256" key="3">
    <source>
        <dbReference type="ARBA" id="ARBA00023125"/>
    </source>
</evidence>
<dbReference type="Gramene" id="PUZ70376">
    <property type="protein sequence ID" value="PUZ70376"/>
    <property type="gene ID" value="GQ55_2G225200"/>
</dbReference>
<dbReference type="SUPFAM" id="SSF118290">
    <property type="entry name" value="WRKY DNA-binding domain"/>
    <property type="match status" value="1"/>
</dbReference>
<feature type="region of interest" description="Disordered" evidence="7">
    <location>
        <begin position="70"/>
        <end position="116"/>
    </location>
</feature>
<feature type="compositionally biased region" description="Low complexity" evidence="7">
    <location>
        <begin position="70"/>
        <end position="85"/>
    </location>
</feature>
<evidence type="ECO:0000256" key="4">
    <source>
        <dbReference type="ARBA" id="ARBA00023163"/>
    </source>
</evidence>
<dbReference type="GO" id="GO:0042542">
    <property type="term" value="P:response to hydrogen peroxide"/>
    <property type="evidence" value="ECO:0007669"/>
    <property type="project" value="UniProtKB-ARBA"/>
</dbReference>
<dbReference type="EMBL" id="CM009750">
    <property type="protein sequence ID" value="PUZ70376.1"/>
    <property type="molecule type" value="Genomic_DNA"/>
</dbReference>
<keyword evidence="3" id="KW-0238">DNA-binding</keyword>
<dbReference type="GO" id="GO:0003700">
    <property type="term" value="F:DNA-binding transcription factor activity"/>
    <property type="evidence" value="ECO:0007669"/>
    <property type="project" value="InterPro"/>
</dbReference>
<dbReference type="FunFam" id="2.20.25.80:FF:000009">
    <property type="entry name" value="WRKY transcription factor 53"/>
    <property type="match status" value="1"/>
</dbReference>
<evidence type="ECO:0000313" key="10">
    <source>
        <dbReference type="Proteomes" id="UP000244336"/>
    </source>
</evidence>
<dbReference type="GO" id="GO:0010150">
    <property type="term" value="P:leaf senescence"/>
    <property type="evidence" value="ECO:0007669"/>
    <property type="project" value="UniProtKB-ARBA"/>
</dbReference>
<reference evidence="9 10" key="1">
    <citation type="submission" date="2018-04" db="EMBL/GenBank/DDBJ databases">
        <title>WGS assembly of Panicum hallii var. hallii HAL2.</title>
        <authorList>
            <person name="Lovell J."/>
            <person name="Jenkins J."/>
            <person name="Lowry D."/>
            <person name="Mamidi S."/>
            <person name="Sreedasyam A."/>
            <person name="Weng X."/>
            <person name="Barry K."/>
            <person name="Bonette J."/>
            <person name="Campitelli B."/>
            <person name="Daum C."/>
            <person name="Gordon S."/>
            <person name="Gould B."/>
            <person name="Lipzen A."/>
            <person name="MacQueen A."/>
            <person name="Palacio-Mejia J."/>
            <person name="Plott C."/>
            <person name="Shakirov E."/>
            <person name="Shu S."/>
            <person name="Yoshinaga Y."/>
            <person name="Zane M."/>
            <person name="Rokhsar D."/>
            <person name="Grimwood J."/>
            <person name="Schmutz J."/>
            <person name="Juenger T."/>
        </authorList>
    </citation>
    <scope>NUCLEOTIDE SEQUENCE [LARGE SCALE GENOMIC DNA]</scope>
    <source>
        <strain evidence="10">cv. HAL2</strain>
    </source>
</reference>
<feature type="domain" description="WRKY" evidence="8">
    <location>
        <begin position="113"/>
        <end position="170"/>
    </location>
</feature>
<dbReference type="GO" id="GO:0005634">
    <property type="term" value="C:nucleus"/>
    <property type="evidence" value="ECO:0007669"/>
    <property type="project" value="UniProtKB-SubCell"/>
</dbReference>
<dbReference type="GO" id="GO:0010193">
    <property type="term" value="P:response to ozone"/>
    <property type="evidence" value="ECO:0007669"/>
    <property type="project" value="UniProtKB-ARBA"/>
</dbReference>
<keyword evidence="10" id="KW-1185">Reference proteome</keyword>
<dbReference type="GO" id="GO:0000976">
    <property type="term" value="F:transcription cis-regulatory region binding"/>
    <property type="evidence" value="ECO:0007669"/>
    <property type="project" value="TreeGrafter"/>
</dbReference>
<keyword evidence="5" id="KW-0539">Nucleus</keyword>
<evidence type="ECO:0000256" key="2">
    <source>
        <dbReference type="ARBA" id="ARBA00023015"/>
    </source>
</evidence>
<keyword evidence="4" id="KW-0804">Transcription</keyword>
<protein>
    <recommendedName>
        <fullName evidence="8">WRKY domain-containing protein</fullName>
    </recommendedName>
</protein>
<dbReference type="InterPro" id="IPR036576">
    <property type="entry name" value="WRKY_dom_sf"/>
</dbReference>
<dbReference type="InterPro" id="IPR003657">
    <property type="entry name" value="WRKY_dom"/>
</dbReference>